<sequence length="58" mass="6928">MLKLRKTSCWKCAKGLKMVIIEKTVELETMRKEFASQRHNLEAMMQKVMKQVVEDRDE</sequence>
<proteinExistence type="predicted"/>
<dbReference type="Proteomes" id="UP000215914">
    <property type="component" value="Unassembled WGS sequence"/>
</dbReference>
<evidence type="ECO:0000313" key="2">
    <source>
        <dbReference type="Proteomes" id="UP000215914"/>
    </source>
</evidence>
<dbReference type="AlphaFoldDB" id="A0A9K3DV32"/>
<gene>
    <name evidence="1" type="ORF">HanXRQr2_Chr16g0773571</name>
</gene>
<dbReference type="EMBL" id="MNCJ02000331">
    <property type="protein sequence ID" value="KAF5762165.1"/>
    <property type="molecule type" value="Genomic_DNA"/>
</dbReference>
<dbReference type="Gramene" id="mRNA:HanXRQr2_Chr16g0773571">
    <property type="protein sequence ID" value="CDS:HanXRQr2_Chr16g0773571.1"/>
    <property type="gene ID" value="HanXRQr2_Chr16g0773571"/>
</dbReference>
<protein>
    <submittedName>
        <fullName evidence="1">Uncharacterized protein</fullName>
    </submittedName>
</protein>
<organism evidence="1 2">
    <name type="scientific">Helianthus annuus</name>
    <name type="common">Common sunflower</name>
    <dbReference type="NCBI Taxonomy" id="4232"/>
    <lineage>
        <taxon>Eukaryota</taxon>
        <taxon>Viridiplantae</taxon>
        <taxon>Streptophyta</taxon>
        <taxon>Embryophyta</taxon>
        <taxon>Tracheophyta</taxon>
        <taxon>Spermatophyta</taxon>
        <taxon>Magnoliopsida</taxon>
        <taxon>eudicotyledons</taxon>
        <taxon>Gunneridae</taxon>
        <taxon>Pentapetalae</taxon>
        <taxon>asterids</taxon>
        <taxon>campanulids</taxon>
        <taxon>Asterales</taxon>
        <taxon>Asteraceae</taxon>
        <taxon>Asteroideae</taxon>
        <taxon>Heliantheae alliance</taxon>
        <taxon>Heliantheae</taxon>
        <taxon>Helianthus</taxon>
    </lineage>
</organism>
<reference evidence="1" key="2">
    <citation type="submission" date="2020-06" db="EMBL/GenBank/DDBJ databases">
        <title>Helianthus annuus Genome sequencing and assembly Release 2.</title>
        <authorList>
            <person name="Gouzy J."/>
            <person name="Langlade N."/>
            <person name="Munos S."/>
        </authorList>
    </citation>
    <scope>NUCLEOTIDE SEQUENCE</scope>
    <source>
        <tissue evidence="1">Leaves</tissue>
    </source>
</reference>
<keyword evidence="2" id="KW-1185">Reference proteome</keyword>
<accession>A0A9K3DV32</accession>
<name>A0A9K3DV32_HELAN</name>
<reference evidence="1" key="1">
    <citation type="journal article" date="2017" name="Nature">
        <title>The sunflower genome provides insights into oil metabolism, flowering and Asterid evolution.</title>
        <authorList>
            <person name="Badouin H."/>
            <person name="Gouzy J."/>
            <person name="Grassa C.J."/>
            <person name="Murat F."/>
            <person name="Staton S.E."/>
            <person name="Cottret L."/>
            <person name="Lelandais-Briere C."/>
            <person name="Owens G.L."/>
            <person name="Carrere S."/>
            <person name="Mayjonade B."/>
            <person name="Legrand L."/>
            <person name="Gill N."/>
            <person name="Kane N.C."/>
            <person name="Bowers J.E."/>
            <person name="Hubner S."/>
            <person name="Bellec A."/>
            <person name="Berard A."/>
            <person name="Berges H."/>
            <person name="Blanchet N."/>
            <person name="Boniface M.C."/>
            <person name="Brunel D."/>
            <person name="Catrice O."/>
            <person name="Chaidir N."/>
            <person name="Claudel C."/>
            <person name="Donnadieu C."/>
            <person name="Faraut T."/>
            <person name="Fievet G."/>
            <person name="Helmstetter N."/>
            <person name="King M."/>
            <person name="Knapp S.J."/>
            <person name="Lai Z."/>
            <person name="Le Paslier M.C."/>
            <person name="Lippi Y."/>
            <person name="Lorenzon L."/>
            <person name="Mandel J.R."/>
            <person name="Marage G."/>
            <person name="Marchand G."/>
            <person name="Marquand E."/>
            <person name="Bret-Mestries E."/>
            <person name="Morien E."/>
            <person name="Nambeesan S."/>
            <person name="Nguyen T."/>
            <person name="Pegot-Espagnet P."/>
            <person name="Pouilly N."/>
            <person name="Raftis F."/>
            <person name="Sallet E."/>
            <person name="Schiex T."/>
            <person name="Thomas J."/>
            <person name="Vandecasteele C."/>
            <person name="Vares D."/>
            <person name="Vear F."/>
            <person name="Vautrin S."/>
            <person name="Crespi M."/>
            <person name="Mangin B."/>
            <person name="Burke J.M."/>
            <person name="Salse J."/>
            <person name="Munos S."/>
            <person name="Vincourt P."/>
            <person name="Rieseberg L.H."/>
            <person name="Langlade N.B."/>
        </authorList>
    </citation>
    <scope>NUCLEOTIDE SEQUENCE</scope>
    <source>
        <tissue evidence="1">Leaves</tissue>
    </source>
</reference>
<evidence type="ECO:0000313" key="1">
    <source>
        <dbReference type="EMBL" id="KAF5762165.1"/>
    </source>
</evidence>
<comment type="caution">
    <text evidence="1">The sequence shown here is derived from an EMBL/GenBank/DDBJ whole genome shotgun (WGS) entry which is preliminary data.</text>
</comment>